<dbReference type="InterPro" id="IPR011006">
    <property type="entry name" value="CheY-like_superfamily"/>
</dbReference>
<evidence type="ECO:0000313" key="9">
    <source>
        <dbReference type="EMBL" id="ANB18597.1"/>
    </source>
</evidence>
<keyword evidence="4 9" id="KW-0238">DNA-binding</keyword>
<evidence type="ECO:0000256" key="3">
    <source>
        <dbReference type="ARBA" id="ARBA00023015"/>
    </source>
</evidence>
<evidence type="ECO:0000256" key="1">
    <source>
        <dbReference type="ARBA" id="ARBA00022553"/>
    </source>
</evidence>
<protein>
    <submittedName>
        <fullName evidence="9">Response regulator containing a CheY-like receiver domain and an HTH DNA-binding domain</fullName>
    </submittedName>
</protein>
<keyword evidence="10" id="KW-1185">Reference proteome</keyword>
<dbReference type="Gene3D" id="3.40.50.2300">
    <property type="match status" value="1"/>
</dbReference>
<dbReference type="AlphaFoldDB" id="A0A160DVL5"/>
<evidence type="ECO:0000256" key="5">
    <source>
        <dbReference type="ARBA" id="ARBA00023163"/>
    </source>
</evidence>
<proteinExistence type="predicted"/>
<dbReference type="SUPFAM" id="SSF46894">
    <property type="entry name" value="C-terminal effector domain of the bipartite response regulators"/>
    <property type="match status" value="1"/>
</dbReference>
<feature type="modified residue" description="4-aspartylphosphate" evidence="6">
    <location>
        <position position="49"/>
    </location>
</feature>
<dbReference type="PROSITE" id="PS50110">
    <property type="entry name" value="RESPONSE_REGULATORY"/>
    <property type="match status" value="1"/>
</dbReference>
<evidence type="ECO:0000259" key="8">
    <source>
        <dbReference type="PROSITE" id="PS50110"/>
    </source>
</evidence>
<name>A0A160DVL5_9GAMM</name>
<keyword evidence="2" id="KW-0902">Two-component regulatory system</keyword>
<dbReference type="CDD" id="cd17535">
    <property type="entry name" value="REC_NarL-like"/>
    <property type="match status" value="1"/>
</dbReference>
<dbReference type="PRINTS" id="PR00038">
    <property type="entry name" value="HTHLUXR"/>
</dbReference>
<dbReference type="SMART" id="SM00448">
    <property type="entry name" value="REC"/>
    <property type="match status" value="1"/>
</dbReference>
<dbReference type="InterPro" id="IPR000792">
    <property type="entry name" value="Tscrpt_reg_LuxR_C"/>
</dbReference>
<dbReference type="InterPro" id="IPR016032">
    <property type="entry name" value="Sig_transdc_resp-reg_C-effctor"/>
</dbReference>
<evidence type="ECO:0000313" key="10">
    <source>
        <dbReference type="Proteomes" id="UP000076830"/>
    </source>
</evidence>
<accession>A0A160DVL5</accession>
<dbReference type="Pfam" id="PF00196">
    <property type="entry name" value="GerE"/>
    <property type="match status" value="1"/>
</dbReference>
<dbReference type="PANTHER" id="PTHR43214:SF3">
    <property type="entry name" value="RESPONSE REGULATOR UVRY"/>
    <property type="match status" value="1"/>
</dbReference>
<evidence type="ECO:0000256" key="4">
    <source>
        <dbReference type="ARBA" id="ARBA00023125"/>
    </source>
</evidence>
<dbReference type="EMBL" id="CP015249">
    <property type="protein sequence ID" value="ANB18597.1"/>
    <property type="molecule type" value="Genomic_DNA"/>
</dbReference>
<dbReference type="GO" id="GO:0000160">
    <property type="term" value="P:phosphorelay signal transduction system"/>
    <property type="evidence" value="ECO:0007669"/>
    <property type="project" value="UniProtKB-KW"/>
</dbReference>
<keyword evidence="3" id="KW-0805">Transcription regulation</keyword>
<sequence>MVDDHELVRTGFRMIIAAQLDLSVVGEASDGETGLALIRREKPDVALVDVHMPGLSGVELTERVNRSKLATRIIILSMVSDSPFPRRLLEAGAGGYLTKGCPAEELLKAIRAVADGRRYLAQHVAEQLALSALDGHRDSPFELLTARELEVAMMLAQGREMRDIARIMKLSAKTVATYKYRLFDKLRVDNTVALAHLAGQHGLIDRPLPGA</sequence>
<dbReference type="InterPro" id="IPR001789">
    <property type="entry name" value="Sig_transdc_resp-reg_receiver"/>
</dbReference>
<dbReference type="InterPro" id="IPR058245">
    <property type="entry name" value="NreC/VraR/RcsB-like_REC"/>
</dbReference>
<dbReference type="Pfam" id="PF00072">
    <property type="entry name" value="Response_reg"/>
    <property type="match status" value="1"/>
</dbReference>
<dbReference type="SMART" id="SM00421">
    <property type="entry name" value="HTH_LUXR"/>
    <property type="match status" value="1"/>
</dbReference>
<dbReference type="KEGG" id="dko:I596_2595"/>
<dbReference type="CDD" id="cd06170">
    <property type="entry name" value="LuxR_C_like"/>
    <property type="match status" value="1"/>
</dbReference>
<dbReference type="Proteomes" id="UP000076830">
    <property type="component" value="Chromosome"/>
</dbReference>
<dbReference type="SUPFAM" id="SSF52172">
    <property type="entry name" value="CheY-like"/>
    <property type="match status" value="1"/>
</dbReference>
<evidence type="ECO:0000256" key="6">
    <source>
        <dbReference type="PROSITE-ProRule" id="PRU00169"/>
    </source>
</evidence>
<organism evidence="9 10">
    <name type="scientific">Dokdonella koreensis DS-123</name>
    <dbReference type="NCBI Taxonomy" id="1300342"/>
    <lineage>
        <taxon>Bacteria</taxon>
        <taxon>Pseudomonadati</taxon>
        <taxon>Pseudomonadota</taxon>
        <taxon>Gammaproteobacteria</taxon>
        <taxon>Lysobacterales</taxon>
        <taxon>Rhodanobacteraceae</taxon>
        <taxon>Dokdonella</taxon>
    </lineage>
</organism>
<dbReference type="PANTHER" id="PTHR43214">
    <property type="entry name" value="TWO-COMPONENT RESPONSE REGULATOR"/>
    <property type="match status" value="1"/>
</dbReference>
<feature type="domain" description="Response regulatory" evidence="8">
    <location>
        <begin position="1"/>
        <end position="114"/>
    </location>
</feature>
<dbReference type="STRING" id="1300342.I596_2595"/>
<dbReference type="PROSITE" id="PS50043">
    <property type="entry name" value="HTH_LUXR_2"/>
    <property type="match status" value="1"/>
</dbReference>
<feature type="domain" description="HTH luxR-type" evidence="7">
    <location>
        <begin position="137"/>
        <end position="202"/>
    </location>
</feature>
<reference evidence="9 10" key="1">
    <citation type="submission" date="2016-04" db="EMBL/GenBank/DDBJ databases">
        <title>Complete genome sequence of Dokdonella koreensis DS-123T.</title>
        <authorList>
            <person name="Kim J.F."/>
            <person name="Lee H."/>
            <person name="Kwak M.-J."/>
        </authorList>
    </citation>
    <scope>NUCLEOTIDE SEQUENCE [LARGE SCALE GENOMIC DNA]</scope>
    <source>
        <strain evidence="9 10">DS-123</strain>
    </source>
</reference>
<dbReference type="GO" id="GO:0006355">
    <property type="term" value="P:regulation of DNA-templated transcription"/>
    <property type="evidence" value="ECO:0007669"/>
    <property type="project" value="InterPro"/>
</dbReference>
<evidence type="ECO:0000259" key="7">
    <source>
        <dbReference type="PROSITE" id="PS50043"/>
    </source>
</evidence>
<keyword evidence="1 6" id="KW-0597">Phosphoprotein</keyword>
<keyword evidence="5" id="KW-0804">Transcription</keyword>
<dbReference type="InterPro" id="IPR039420">
    <property type="entry name" value="WalR-like"/>
</dbReference>
<dbReference type="GO" id="GO:0003677">
    <property type="term" value="F:DNA binding"/>
    <property type="evidence" value="ECO:0007669"/>
    <property type="project" value="UniProtKB-KW"/>
</dbReference>
<gene>
    <name evidence="9" type="ORF">I596_2595</name>
</gene>
<evidence type="ECO:0000256" key="2">
    <source>
        <dbReference type="ARBA" id="ARBA00023012"/>
    </source>
</evidence>